<dbReference type="GO" id="GO:0016874">
    <property type="term" value="F:ligase activity"/>
    <property type="evidence" value="ECO:0007669"/>
    <property type="project" value="UniProtKB-KW"/>
</dbReference>
<dbReference type="AlphaFoldDB" id="A0A6G9D3C9"/>
<dbReference type="InterPro" id="IPR042099">
    <property type="entry name" value="ANL_N_sf"/>
</dbReference>
<dbReference type="PANTHER" id="PTHR43767">
    <property type="entry name" value="LONG-CHAIN-FATTY-ACID--COA LIGASE"/>
    <property type="match status" value="1"/>
</dbReference>
<gene>
    <name evidence="2" type="ORF">G9444_6494</name>
</gene>
<keyword evidence="2" id="KW-0614">Plasmid</keyword>
<geneLocation type="plasmid" evidence="2 3">
    <name>plas1</name>
</geneLocation>
<dbReference type="RefSeq" id="WP_011331511.1">
    <property type="nucleotide sequence ID" value="NZ_AP018735.1"/>
</dbReference>
<reference evidence="2 3" key="1">
    <citation type="submission" date="2020-03" db="EMBL/GenBank/DDBJ databases">
        <title>Screen low temperature-resistant strains for efficient degradation of petroleum hydrocarbons under the low temperature.</title>
        <authorList>
            <person name="Wang Y."/>
            <person name="Chen J."/>
        </authorList>
    </citation>
    <scope>NUCLEOTIDE SEQUENCE [LARGE SCALE GENOMIC DNA]</scope>
    <source>
        <strain evidence="2 3">KB1</strain>
        <plasmid evidence="2 3">plas1</plasmid>
    </source>
</reference>
<keyword evidence="2" id="KW-0436">Ligase</keyword>
<dbReference type="EMBL" id="CP050125">
    <property type="protein sequence ID" value="QIP43737.1"/>
    <property type="molecule type" value="Genomic_DNA"/>
</dbReference>
<dbReference type="Proteomes" id="UP000502345">
    <property type="component" value="Plasmid plas1"/>
</dbReference>
<dbReference type="SUPFAM" id="SSF56801">
    <property type="entry name" value="Acetyl-CoA synthetase-like"/>
    <property type="match status" value="1"/>
</dbReference>
<dbReference type="Gene3D" id="3.40.50.12780">
    <property type="entry name" value="N-terminal domain of ligase-like"/>
    <property type="match status" value="1"/>
</dbReference>
<proteinExistence type="predicted"/>
<sequence length="97" mass="10679">MTSICQWAHALRACGVAGDERVATLMCNNQEHVEAYCAVASMGAVLHTLNPRLSAEQLAYIGNHAEDRGIIVEGSLVPLFPIRQTEVRRSHDDHCDH</sequence>
<evidence type="ECO:0000313" key="2">
    <source>
        <dbReference type="EMBL" id="QIP43737.1"/>
    </source>
</evidence>
<name>A0A6G9D3C9_RHOER</name>
<evidence type="ECO:0000259" key="1">
    <source>
        <dbReference type="Pfam" id="PF00501"/>
    </source>
</evidence>
<accession>A0A6G9D3C9</accession>
<evidence type="ECO:0000313" key="3">
    <source>
        <dbReference type="Proteomes" id="UP000502345"/>
    </source>
</evidence>
<dbReference type="PANTHER" id="PTHR43767:SF11">
    <property type="entry name" value="MEDIUM-CHAIN-FATTY-ACID--COA LIGASE"/>
    <property type="match status" value="1"/>
</dbReference>
<dbReference type="Pfam" id="PF00501">
    <property type="entry name" value="AMP-binding"/>
    <property type="match status" value="1"/>
</dbReference>
<dbReference type="InterPro" id="IPR050237">
    <property type="entry name" value="ATP-dep_AMP-bd_enzyme"/>
</dbReference>
<feature type="domain" description="AMP-dependent synthetase/ligase" evidence="1">
    <location>
        <begin position="4"/>
        <end position="81"/>
    </location>
</feature>
<protein>
    <submittedName>
        <fullName evidence="2">Putative fatty-acid--CoA ligase</fullName>
    </submittedName>
</protein>
<organism evidence="2 3">
    <name type="scientific">Rhodococcus erythropolis</name>
    <name type="common">Arthrobacter picolinophilus</name>
    <dbReference type="NCBI Taxonomy" id="1833"/>
    <lineage>
        <taxon>Bacteria</taxon>
        <taxon>Bacillati</taxon>
        <taxon>Actinomycetota</taxon>
        <taxon>Actinomycetes</taxon>
        <taxon>Mycobacteriales</taxon>
        <taxon>Nocardiaceae</taxon>
        <taxon>Rhodococcus</taxon>
        <taxon>Rhodococcus erythropolis group</taxon>
    </lineage>
</organism>
<dbReference type="InterPro" id="IPR000873">
    <property type="entry name" value="AMP-dep_synth/lig_dom"/>
</dbReference>